<protein>
    <submittedName>
        <fullName evidence="2">Uncharacterized protein</fullName>
    </submittedName>
</protein>
<sequence>MDKYEVNPIARSIVYQTKKIDIDGLCDITRLINKKIVINYFFIPSLVYLILFMMLIVKNLFLSIIILFILLQI</sequence>
<comment type="caution">
    <text evidence="2">The sequence shown here is derived from an EMBL/GenBank/DDBJ whole genome shotgun (WGS) entry which is preliminary data.</text>
</comment>
<evidence type="ECO:0000256" key="1">
    <source>
        <dbReference type="SAM" id="Phobius"/>
    </source>
</evidence>
<gene>
    <name evidence="2" type="ORF">BGC07_05730</name>
</gene>
<organism evidence="2 3">
    <name type="scientific">Piscirickettsia litoralis</name>
    <dbReference type="NCBI Taxonomy" id="1891921"/>
    <lineage>
        <taxon>Bacteria</taxon>
        <taxon>Pseudomonadati</taxon>
        <taxon>Pseudomonadota</taxon>
        <taxon>Gammaproteobacteria</taxon>
        <taxon>Thiotrichales</taxon>
        <taxon>Piscirickettsiaceae</taxon>
        <taxon>Piscirickettsia</taxon>
    </lineage>
</organism>
<reference evidence="2 3" key="1">
    <citation type="submission" date="2016-08" db="EMBL/GenBank/DDBJ databases">
        <title>Draft genome sequence of Candidatus Piscirickettsia litoralis, from seawater.</title>
        <authorList>
            <person name="Wan X."/>
            <person name="Lee A.J."/>
            <person name="Hou S."/>
            <person name="Donachie S.P."/>
        </authorList>
    </citation>
    <scope>NUCLEOTIDE SEQUENCE [LARGE SCALE GENOMIC DNA]</scope>
    <source>
        <strain evidence="2 3">Y2</strain>
    </source>
</reference>
<evidence type="ECO:0000313" key="3">
    <source>
        <dbReference type="Proteomes" id="UP000094329"/>
    </source>
</evidence>
<proteinExistence type="predicted"/>
<keyword evidence="1" id="KW-0812">Transmembrane</keyword>
<keyword evidence="1" id="KW-0472">Membrane</keyword>
<keyword evidence="1" id="KW-1133">Transmembrane helix</keyword>
<accession>A0ABX3A4D3</accession>
<keyword evidence="3" id="KW-1185">Reference proteome</keyword>
<dbReference type="EMBL" id="MDTU01000001">
    <property type="protein sequence ID" value="ODN42516.1"/>
    <property type="molecule type" value="Genomic_DNA"/>
</dbReference>
<dbReference type="Proteomes" id="UP000094329">
    <property type="component" value="Unassembled WGS sequence"/>
</dbReference>
<evidence type="ECO:0000313" key="2">
    <source>
        <dbReference type="EMBL" id="ODN42516.1"/>
    </source>
</evidence>
<name>A0ABX3A4D3_9GAMM</name>
<feature type="transmembrane region" description="Helical" evidence="1">
    <location>
        <begin position="46"/>
        <end position="71"/>
    </location>
</feature>